<dbReference type="PANTHER" id="PTHR24421:SF10">
    <property type="entry name" value="NITRATE_NITRITE SENSOR PROTEIN NARQ"/>
    <property type="match status" value="1"/>
</dbReference>
<feature type="transmembrane region" description="Helical" evidence="9">
    <location>
        <begin position="36"/>
        <end position="56"/>
    </location>
</feature>
<dbReference type="GO" id="GO:0016020">
    <property type="term" value="C:membrane"/>
    <property type="evidence" value="ECO:0007669"/>
    <property type="project" value="InterPro"/>
</dbReference>
<accession>A0A239A4A2</accession>
<keyword evidence="3" id="KW-0597">Phosphoprotein</keyword>
<dbReference type="InterPro" id="IPR050482">
    <property type="entry name" value="Sensor_HK_TwoCompSys"/>
</dbReference>
<evidence type="ECO:0000256" key="3">
    <source>
        <dbReference type="ARBA" id="ARBA00022553"/>
    </source>
</evidence>
<evidence type="ECO:0000256" key="2">
    <source>
        <dbReference type="ARBA" id="ARBA00012438"/>
    </source>
</evidence>
<proteinExistence type="predicted"/>
<dbReference type="Pfam" id="PF07730">
    <property type="entry name" value="HisKA_3"/>
    <property type="match status" value="1"/>
</dbReference>
<feature type="domain" description="Histidine kinase/HSP90-like ATPase" evidence="10">
    <location>
        <begin position="287"/>
        <end position="374"/>
    </location>
</feature>
<dbReference type="InterPro" id="IPR036890">
    <property type="entry name" value="HATPase_C_sf"/>
</dbReference>
<dbReference type="InterPro" id="IPR003594">
    <property type="entry name" value="HATPase_dom"/>
</dbReference>
<keyword evidence="9" id="KW-0472">Membrane</keyword>
<keyword evidence="13" id="KW-1185">Reference proteome</keyword>
<dbReference type="CDD" id="cd16917">
    <property type="entry name" value="HATPase_UhpB-NarQ-NarX-like"/>
    <property type="match status" value="1"/>
</dbReference>
<dbReference type="RefSeq" id="WP_089402321.1">
    <property type="nucleotide sequence ID" value="NZ_FZOH01000001.1"/>
</dbReference>
<gene>
    <name evidence="12" type="ORF">SAMN04488107_0551</name>
</gene>
<evidence type="ECO:0000259" key="10">
    <source>
        <dbReference type="Pfam" id="PF02518"/>
    </source>
</evidence>
<evidence type="ECO:0000313" key="13">
    <source>
        <dbReference type="Proteomes" id="UP000198386"/>
    </source>
</evidence>
<dbReference type="SUPFAM" id="SSF55874">
    <property type="entry name" value="ATPase domain of HSP90 chaperone/DNA topoisomerase II/histidine kinase"/>
    <property type="match status" value="1"/>
</dbReference>
<dbReference type="Gene3D" id="1.20.5.1930">
    <property type="match status" value="1"/>
</dbReference>
<evidence type="ECO:0000256" key="1">
    <source>
        <dbReference type="ARBA" id="ARBA00000085"/>
    </source>
</evidence>
<evidence type="ECO:0000256" key="4">
    <source>
        <dbReference type="ARBA" id="ARBA00022679"/>
    </source>
</evidence>
<evidence type="ECO:0000256" key="6">
    <source>
        <dbReference type="ARBA" id="ARBA00022777"/>
    </source>
</evidence>
<dbReference type="PANTHER" id="PTHR24421">
    <property type="entry name" value="NITRATE/NITRITE SENSOR PROTEIN NARX-RELATED"/>
    <property type="match status" value="1"/>
</dbReference>
<feature type="transmembrane region" description="Helical" evidence="9">
    <location>
        <begin position="130"/>
        <end position="150"/>
    </location>
</feature>
<evidence type="ECO:0000256" key="7">
    <source>
        <dbReference type="ARBA" id="ARBA00022840"/>
    </source>
</evidence>
<keyword evidence="5" id="KW-0547">Nucleotide-binding</keyword>
<dbReference type="Gene3D" id="3.30.565.10">
    <property type="entry name" value="Histidine kinase-like ATPase, C-terminal domain"/>
    <property type="match status" value="1"/>
</dbReference>
<feature type="transmembrane region" description="Helical" evidence="9">
    <location>
        <begin position="7"/>
        <end position="30"/>
    </location>
</feature>
<keyword evidence="9" id="KW-1133">Transmembrane helix</keyword>
<keyword evidence="4" id="KW-0808">Transferase</keyword>
<keyword evidence="9" id="KW-0812">Transmembrane</keyword>
<dbReference type="GO" id="GO:0005524">
    <property type="term" value="F:ATP binding"/>
    <property type="evidence" value="ECO:0007669"/>
    <property type="project" value="UniProtKB-KW"/>
</dbReference>
<evidence type="ECO:0000256" key="8">
    <source>
        <dbReference type="ARBA" id="ARBA00023012"/>
    </source>
</evidence>
<keyword evidence="7" id="KW-0067">ATP-binding</keyword>
<name>A0A239A4A2_9ACTN</name>
<dbReference type="AlphaFoldDB" id="A0A239A4A2"/>
<dbReference type="EC" id="2.7.13.3" evidence="2"/>
<reference evidence="13" key="1">
    <citation type="submission" date="2017-06" db="EMBL/GenBank/DDBJ databases">
        <authorList>
            <person name="Varghese N."/>
            <person name="Submissions S."/>
        </authorList>
    </citation>
    <scope>NUCLEOTIDE SEQUENCE [LARGE SCALE GENOMIC DNA]</scope>
    <source>
        <strain evidence="13">DSM 45423</strain>
    </source>
</reference>
<dbReference type="Pfam" id="PF02518">
    <property type="entry name" value="HATPase_c"/>
    <property type="match status" value="1"/>
</dbReference>
<feature type="transmembrane region" description="Helical" evidence="9">
    <location>
        <begin position="61"/>
        <end position="78"/>
    </location>
</feature>
<organism evidence="12 13">
    <name type="scientific">Geodermatophilus saharensis</name>
    <dbReference type="NCBI Taxonomy" id="1137994"/>
    <lineage>
        <taxon>Bacteria</taxon>
        <taxon>Bacillati</taxon>
        <taxon>Actinomycetota</taxon>
        <taxon>Actinomycetes</taxon>
        <taxon>Geodermatophilales</taxon>
        <taxon>Geodermatophilaceae</taxon>
        <taxon>Geodermatophilus</taxon>
    </lineage>
</organism>
<evidence type="ECO:0000313" key="12">
    <source>
        <dbReference type="EMBL" id="SNR90496.1"/>
    </source>
</evidence>
<feature type="domain" description="Signal transduction histidine kinase subgroup 3 dimerisation and phosphoacceptor" evidence="11">
    <location>
        <begin position="182"/>
        <end position="246"/>
    </location>
</feature>
<dbReference type="GO" id="GO:0046983">
    <property type="term" value="F:protein dimerization activity"/>
    <property type="evidence" value="ECO:0007669"/>
    <property type="project" value="InterPro"/>
</dbReference>
<evidence type="ECO:0000256" key="9">
    <source>
        <dbReference type="SAM" id="Phobius"/>
    </source>
</evidence>
<feature type="transmembrane region" description="Helical" evidence="9">
    <location>
        <begin position="84"/>
        <end position="100"/>
    </location>
</feature>
<evidence type="ECO:0000256" key="5">
    <source>
        <dbReference type="ARBA" id="ARBA00022741"/>
    </source>
</evidence>
<comment type="catalytic activity">
    <reaction evidence="1">
        <text>ATP + protein L-histidine = ADP + protein N-phospho-L-histidine.</text>
        <dbReference type="EC" id="2.7.13.3"/>
    </reaction>
</comment>
<dbReference type="OrthoDB" id="227596at2"/>
<feature type="transmembrane region" description="Helical" evidence="9">
    <location>
        <begin position="107"/>
        <end position="124"/>
    </location>
</feature>
<dbReference type="InterPro" id="IPR011712">
    <property type="entry name" value="Sig_transdc_His_kin_sub3_dim/P"/>
</dbReference>
<protein>
    <recommendedName>
        <fullName evidence="2">histidine kinase</fullName>
        <ecNumber evidence="2">2.7.13.3</ecNumber>
    </recommendedName>
</protein>
<dbReference type="GO" id="GO:0000155">
    <property type="term" value="F:phosphorelay sensor kinase activity"/>
    <property type="evidence" value="ECO:0007669"/>
    <property type="project" value="InterPro"/>
</dbReference>
<sequence>MHGQRRWVLPVGLAVVALVVVANAGSSVGLGTSGDALVVTLAVAVYAAAALVFLLWFDAPVRITVALLLVMAVASAAARHGDPTGTGGIGLYLGVAYAPLRLPRGTAVAVAAVSVLLFDLVLALEAPNAAVFVTVVTGGAALFFLFGLLLRSEQEQRARADRLVVQLERSREAEKASAAVAERARISREMHDVLAHTLSALVLQLEALAVRAERAADPLAGGLTRAHELARGGLAEARQAVSTLRGDAVPGPDALPELLAQHEMATGTPCTLDVRGDAVPLAPEVSLAVYRTVQEALTNARKHAAGAPVHVRLDWRPDGAVVEVHDGGGRERVALHETGGGHGLSGLAERAALLGGRLQAGPAEKGFRVRLEVPA</sequence>
<dbReference type="EMBL" id="FZOH01000001">
    <property type="protein sequence ID" value="SNR90496.1"/>
    <property type="molecule type" value="Genomic_DNA"/>
</dbReference>
<keyword evidence="8" id="KW-0902">Two-component regulatory system</keyword>
<dbReference type="Proteomes" id="UP000198386">
    <property type="component" value="Unassembled WGS sequence"/>
</dbReference>
<evidence type="ECO:0000259" key="11">
    <source>
        <dbReference type="Pfam" id="PF07730"/>
    </source>
</evidence>
<keyword evidence="6 12" id="KW-0418">Kinase</keyword>